<dbReference type="Proteomes" id="UP000017984">
    <property type="component" value="Plasmid pSros1"/>
</dbReference>
<dbReference type="PATRIC" id="fig|1352936.5.peg.9509"/>
<dbReference type="EMBL" id="AWQX01000398">
    <property type="protein sequence ID" value="EST18066.1"/>
    <property type="molecule type" value="Genomic_DNA"/>
</dbReference>
<keyword evidence="1" id="KW-0614">Plasmid</keyword>
<dbReference type="HOGENOM" id="CLU_1433761_0_0_11"/>
<proteinExistence type="predicted"/>
<sequence>MTAKIGIKQADELVAAARSAGLTVEVEIARRAGHHYEAADYTAPDSLSVRVRIEAPGTSHVISARWSKRLIKGGRGTLIAARETTSHSSTDLKPAGLSTALRRLVTASRNAGRAAEVKAKPRTLRRDQNTNGYVTSDGRYEVTPVYGPSIRGGDVTRPTEWCLKDRKGEYEPRYRPFLSDIRDILKERP</sequence>
<dbReference type="OrthoDB" id="9841138at2"/>
<evidence type="ECO:0000313" key="2">
    <source>
        <dbReference type="Proteomes" id="UP000017984"/>
    </source>
</evidence>
<accession>V6JFW7</accession>
<name>V6JFW7_STRRC</name>
<reference evidence="1 2" key="1">
    <citation type="journal article" date="2014" name="Genome Announc.">
        <title>Draft Genome Sequence of Streptomyces roseochromogenes subsp. oscitans DS 12.976, Producer of the Aminocoumarin Antibiotic Clorobiocin.</title>
        <authorList>
            <person name="Ruckert C."/>
            <person name="Kalinowski J."/>
            <person name="Heide L."/>
            <person name="Apel A.K."/>
        </authorList>
    </citation>
    <scope>NUCLEOTIDE SEQUENCE [LARGE SCALE GENOMIC DNA]</scope>
    <source>
        <strain evidence="1 2">DS 12.976</strain>
        <plasmid evidence="1">pSros1</plasmid>
    </source>
</reference>
<keyword evidence="2" id="KW-1185">Reference proteome</keyword>
<evidence type="ECO:0000313" key="1">
    <source>
        <dbReference type="EMBL" id="EST18066.1"/>
    </source>
</evidence>
<dbReference type="AlphaFoldDB" id="V6JFW7"/>
<gene>
    <name evidence="1" type="ORF">M878_45725</name>
</gene>
<organism evidence="1 2">
    <name type="scientific">Streptomyces roseochromogenus subsp. oscitans DS 12.976</name>
    <dbReference type="NCBI Taxonomy" id="1352936"/>
    <lineage>
        <taxon>Bacteria</taxon>
        <taxon>Bacillati</taxon>
        <taxon>Actinomycetota</taxon>
        <taxon>Actinomycetes</taxon>
        <taxon>Kitasatosporales</taxon>
        <taxon>Streptomycetaceae</taxon>
        <taxon>Streptomyces</taxon>
    </lineage>
</organism>
<protein>
    <submittedName>
        <fullName evidence="1">Uncharacterized protein</fullName>
    </submittedName>
</protein>
<dbReference type="RefSeq" id="WP_023553997.1">
    <property type="nucleotide sequence ID" value="NZ_CM002286.1"/>
</dbReference>
<comment type="caution">
    <text evidence="1">The sequence shown here is derived from an EMBL/GenBank/DDBJ whole genome shotgun (WGS) entry which is preliminary data.</text>
</comment>
<geneLocation type="plasmid" evidence="1 2">
    <name>pSros1</name>
</geneLocation>